<reference evidence="10 11" key="1">
    <citation type="journal article" date="2009" name="Stand. Genomic Sci.">
        <title>Complete genome sequence of Desulfomicrobium baculatum type strain (X).</title>
        <authorList>
            <person name="Copeland A."/>
            <person name="Spring S."/>
            <person name="Goker M."/>
            <person name="Schneider S."/>
            <person name="Lapidus A."/>
            <person name="Del Rio T.G."/>
            <person name="Tice H."/>
            <person name="Cheng J.F."/>
            <person name="Chen F."/>
            <person name="Nolan M."/>
            <person name="Bruce D."/>
            <person name="Goodwin L."/>
            <person name="Pitluck S."/>
            <person name="Ivanova N."/>
            <person name="Mavrommatis K."/>
            <person name="Ovchinnikova G."/>
            <person name="Pati A."/>
            <person name="Chen A."/>
            <person name="Palaniappan K."/>
            <person name="Land M."/>
            <person name="Hauser L."/>
            <person name="Chang Y.J."/>
            <person name="Jeffries C.C."/>
            <person name="Meincke L."/>
            <person name="Sims D."/>
            <person name="Brettin T."/>
            <person name="Detter J.C."/>
            <person name="Han C."/>
            <person name="Chain P."/>
            <person name="Bristow J."/>
            <person name="Eisen J.A."/>
            <person name="Markowitz V."/>
            <person name="Hugenholtz P."/>
            <person name="Kyrpides N.C."/>
            <person name="Klenk H.P."/>
            <person name="Lucas S."/>
        </authorList>
    </citation>
    <scope>NUCLEOTIDE SEQUENCE [LARGE SCALE GENOMIC DNA]</scope>
    <source>
        <strain evidence="11">DSM 4028 / VKM B-1378 / X</strain>
    </source>
</reference>
<evidence type="ECO:0000256" key="5">
    <source>
        <dbReference type="ARBA" id="ARBA00022691"/>
    </source>
</evidence>
<dbReference type="InterPro" id="IPR005815">
    <property type="entry name" value="BioA"/>
</dbReference>
<comment type="pathway">
    <text evidence="2 9">Cofactor biosynthesis; biotin biosynthesis; 7,8-diaminononanoate from 8-amino-7-oxononanoate (SAM route): step 1/1.</text>
</comment>
<dbReference type="Proteomes" id="UP000002216">
    <property type="component" value="Chromosome"/>
</dbReference>
<feature type="binding site" evidence="9">
    <location>
        <position position="246"/>
    </location>
    <ligand>
        <name>pyridoxal 5'-phosphate</name>
        <dbReference type="ChEBI" id="CHEBI:597326"/>
    </ligand>
</feature>
<keyword evidence="7 9" id="KW-0663">Pyridoxal phosphate</keyword>
<dbReference type="EMBL" id="CP001629">
    <property type="protein sequence ID" value="ACU90794.1"/>
    <property type="molecule type" value="Genomic_DNA"/>
</dbReference>
<dbReference type="NCBIfam" id="NF004624">
    <property type="entry name" value="PRK05964.1"/>
    <property type="match status" value="1"/>
</dbReference>
<dbReference type="InterPro" id="IPR005814">
    <property type="entry name" value="Aminotrans_3"/>
</dbReference>
<dbReference type="UniPathway" id="UPA00078">
    <property type="reaction ID" value="UER00160"/>
</dbReference>
<protein>
    <recommendedName>
        <fullName evidence="9">Adenosylmethionine-8-amino-7-oxononanoate aminotransferase</fullName>
        <ecNumber evidence="9">2.6.1.62</ecNumber>
    </recommendedName>
    <alternativeName>
        <fullName evidence="9">7,8-diamino-pelargonic acid aminotransferase</fullName>
        <shortName evidence="9">DAPA AT</shortName>
        <shortName evidence="9">DAPA aminotransferase</shortName>
    </alternativeName>
    <alternativeName>
        <fullName evidence="9">7,8-diaminononanoate synthase</fullName>
        <shortName evidence="9">DANS</shortName>
    </alternativeName>
    <alternativeName>
        <fullName evidence="9">Diaminopelargonic acid synthase</fullName>
    </alternativeName>
</protein>
<comment type="catalytic activity">
    <reaction evidence="8 9">
        <text>(8S)-8-amino-7-oxononanoate + S-adenosyl-L-methionine = S-adenosyl-4-methylsulfanyl-2-oxobutanoate + (7R,8S)-7,8-diammoniononanoate</text>
        <dbReference type="Rhea" id="RHEA:16861"/>
        <dbReference type="ChEBI" id="CHEBI:16490"/>
        <dbReference type="ChEBI" id="CHEBI:59789"/>
        <dbReference type="ChEBI" id="CHEBI:149468"/>
        <dbReference type="ChEBI" id="CHEBI:149469"/>
        <dbReference type="EC" id="2.6.1.62"/>
    </reaction>
</comment>
<dbReference type="PANTHER" id="PTHR42684:SF17">
    <property type="entry name" value="ADENOSYLMETHIONINE-8-AMINO-7-OXONONANOATE AMINOTRANSFERASE"/>
    <property type="match status" value="1"/>
</dbReference>
<name>C7LTM8_DESBD</name>
<dbReference type="OrthoDB" id="9801834at2"/>
<dbReference type="EC" id="2.6.1.62" evidence="9"/>
<evidence type="ECO:0000256" key="8">
    <source>
        <dbReference type="ARBA" id="ARBA00048449"/>
    </source>
</evidence>
<keyword evidence="4 9" id="KW-0808">Transferase</keyword>
<dbReference type="PANTHER" id="PTHR42684">
    <property type="entry name" value="ADENOSYLMETHIONINE-8-AMINO-7-OXONONANOATE AMINOTRANSFERASE"/>
    <property type="match status" value="1"/>
</dbReference>
<dbReference type="PIRSF" id="PIRSF000521">
    <property type="entry name" value="Transaminase_4ab_Lys_Orn"/>
    <property type="match status" value="1"/>
</dbReference>
<keyword evidence="3 9" id="KW-0032">Aminotransferase</keyword>
<keyword evidence="9" id="KW-0963">Cytoplasm</keyword>
<dbReference type="InterPro" id="IPR015421">
    <property type="entry name" value="PyrdxlP-dep_Trfase_major"/>
</dbReference>
<dbReference type="GO" id="GO:0009102">
    <property type="term" value="P:biotin biosynthetic process"/>
    <property type="evidence" value="ECO:0007669"/>
    <property type="project" value="UniProtKB-UniRule"/>
</dbReference>
<dbReference type="FunFam" id="3.40.640.10:FF:000041">
    <property type="entry name" value="Adenosylmethionine-8-amino-7-oxononanoate aminotransferase"/>
    <property type="match status" value="1"/>
</dbReference>
<dbReference type="Pfam" id="PF00202">
    <property type="entry name" value="Aminotran_3"/>
    <property type="match status" value="1"/>
</dbReference>
<dbReference type="CDD" id="cd00610">
    <property type="entry name" value="OAT_like"/>
    <property type="match status" value="1"/>
</dbReference>
<feature type="binding site" evidence="9">
    <location>
        <begin position="309"/>
        <end position="310"/>
    </location>
    <ligand>
        <name>pyridoxal 5'-phosphate</name>
        <dbReference type="ChEBI" id="CHEBI:597326"/>
    </ligand>
</feature>
<dbReference type="PROSITE" id="PS00600">
    <property type="entry name" value="AA_TRANSFER_CLASS_3"/>
    <property type="match status" value="1"/>
</dbReference>
<dbReference type="HOGENOM" id="CLU_016922_4_3_7"/>
<evidence type="ECO:0000256" key="1">
    <source>
        <dbReference type="ARBA" id="ARBA00001933"/>
    </source>
</evidence>
<feature type="binding site" evidence="9">
    <location>
        <position position="275"/>
    </location>
    <ligand>
        <name>substrate</name>
    </ligand>
</feature>
<keyword evidence="11" id="KW-1185">Reference proteome</keyword>
<dbReference type="InterPro" id="IPR049704">
    <property type="entry name" value="Aminotrans_3_PPA_site"/>
</dbReference>
<feature type="modified residue" description="N6-(pyridoxal phosphate)lysine" evidence="9">
    <location>
        <position position="275"/>
    </location>
</feature>
<comment type="function">
    <text evidence="9">Catalyzes the transfer of the alpha-amino group from S-adenosyl-L-methionine (SAM) to 7-keto-8-aminopelargonic acid (KAPA) to form 7,8-diaminopelargonic acid (DAPA). It is the only aminotransferase known to utilize SAM as an amino donor.</text>
</comment>
<dbReference type="HAMAP" id="MF_00834">
    <property type="entry name" value="BioA"/>
    <property type="match status" value="1"/>
</dbReference>
<evidence type="ECO:0000256" key="7">
    <source>
        <dbReference type="ARBA" id="ARBA00022898"/>
    </source>
</evidence>
<dbReference type="InterPro" id="IPR015422">
    <property type="entry name" value="PyrdxlP-dep_Trfase_small"/>
</dbReference>
<dbReference type="SUPFAM" id="SSF53383">
    <property type="entry name" value="PLP-dependent transferases"/>
    <property type="match status" value="1"/>
</dbReference>
<sequence length="427" mass="46996">MTRDILDFDRQHIWHPYTSTTNPLPVREVVSAHGVRLKLKGGRELVDGMASWWAAIHGYNHPILNAAVTDQLSRMAHVMFGGLTHEPAVELCRALVDLTPAPLTKVFLADSGSVAVEVAIKMAFQYWICRGQSTKNRLLTIRGGYHGDTFAAMSVCDPVNGMHESFSGVLSRHHFVPRPGCRFGDEWDDNDITPMREALERHHHEIAAVILEPVVQGAGGMYFYHPMYVKRVRELCDAFDVLLIADEIATGFGRTGTLFACEHAGISPDIMCLGKALTGGYMTLAATLATDRVAEGVCTGDPGVFMHGPTFMGNPLACAVARASLRLLVETDWAAQVARIGRSLTIGLAPCRNLSYISDVRILGAIGVVELEEPVRMAEIQNAFVEQGVWVRPFGRLVYVMPPYITDDQDLAFLTKSLVKVVAEHFR</sequence>
<evidence type="ECO:0000256" key="2">
    <source>
        <dbReference type="ARBA" id="ARBA00005063"/>
    </source>
</evidence>
<evidence type="ECO:0000256" key="3">
    <source>
        <dbReference type="ARBA" id="ARBA00022576"/>
    </source>
</evidence>
<dbReference type="STRING" id="525897.Dbac_2718"/>
<evidence type="ECO:0000256" key="9">
    <source>
        <dbReference type="HAMAP-Rule" id="MF_00834"/>
    </source>
</evidence>
<dbReference type="GO" id="GO:0004015">
    <property type="term" value="F:adenosylmethionine-8-amino-7-oxononanoate transaminase activity"/>
    <property type="evidence" value="ECO:0007669"/>
    <property type="project" value="UniProtKB-UniRule"/>
</dbReference>
<comment type="subcellular location">
    <subcellularLocation>
        <location evidence="9">Cytoplasm</location>
    </subcellularLocation>
</comment>
<comment type="similarity">
    <text evidence="9">Belongs to the class-III pyridoxal-phosphate-dependent aminotransferase family. BioA subfamily.</text>
</comment>
<evidence type="ECO:0000313" key="11">
    <source>
        <dbReference type="Proteomes" id="UP000002216"/>
    </source>
</evidence>
<feature type="binding site" evidence="9">
    <location>
        <position position="145"/>
    </location>
    <ligand>
        <name>substrate</name>
    </ligand>
</feature>
<dbReference type="eggNOG" id="COG0161">
    <property type="taxonomic scope" value="Bacteria"/>
</dbReference>
<dbReference type="GO" id="GO:0030170">
    <property type="term" value="F:pyridoxal phosphate binding"/>
    <property type="evidence" value="ECO:0007669"/>
    <property type="project" value="UniProtKB-UniRule"/>
</dbReference>
<dbReference type="InterPro" id="IPR015424">
    <property type="entry name" value="PyrdxlP-dep_Trfase"/>
</dbReference>
<dbReference type="GO" id="GO:0005737">
    <property type="term" value="C:cytoplasm"/>
    <property type="evidence" value="ECO:0007669"/>
    <property type="project" value="UniProtKB-SubCell"/>
</dbReference>
<comment type="subunit">
    <text evidence="9">Homodimer.</text>
</comment>
<feature type="binding site" evidence="9">
    <location>
        <position position="308"/>
    </location>
    <ligand>
        <name>substrate</name>
    </ligand>
</feature>
<accession>C7LTM8</accession>
<feature type="binding site" evidence="9">
    <location>
        <position position="52"/>
    </location>
    <ligand>
        <name>substrate</name>
    </ligand>
</feature>
<dbReference type="NCBIfam" id="NF005940">
    <property type="entry name" value="PRK07986.1"/>
    <property type="match status" value="1"/>
</dbReference>
<dbReference type="NCBIfam" id="TIGR00508">
    <property type="entry name" value="bioA"/>
    <property type="match status" value="1"/>
</dbReference>
<dbReference type="AlphaFoldDB" id="C7LTM8"/>
<keyword evidence="5 9" id="KW-0949">S-adenosyl-L-methionine</keyword>
<feature type="binding site" evidence="9">
    <location>
        <begin position="112"/>
        <end position="113"/>
    </location>
    <ligand>
        <name>pyridoxal 5'-phosphate</name>
        <dbReference type="ChEBI" id="CHEBI:597326"/>
    </ligand>
</feature>
<organism evidence="10 11">
    <name type="scientific">Desulfomicrobium baculatum (strain DSM 4028 / VKM B-1378 / X)</name>
    <name type="common">Desulfovibrio baculatus</name>
    <dbReference type="NCBI Taxonomy" id="525897"/>
    <lineage>
        <taxon>Bacteria</taxon>
        <taxon>Pseudomonadati</taxon>
        <taxon>Thermodesulfobacteriota</taxon>
        <taxon>Desulfovibrionia</taxon>
        <taxon>Desulfovibrionales</taxon>
        <taxon>Desulfomicrobiaceae</taxon>
        <taxon>Desulfomicrobium</taxon>
    </lineage>
</organism>
<evidence type="ECO:0000256" key="4">
    <source>
        <dbReference type="ARBA" id="ARBA00022679"/>
    </source>
</evidence>
<dbReference type="Gene3D" id="3.90.1150.10">
    <property type="entry name" value="Aspartate Aminotransferase, domain 1"/>
    <property type="match status" value="1"/>
</dbReference>
<keyword evidence="6 9" id="KW-0093">Biotin biosynthesis</keyword>
<dbReference type="RefSeq" id="WP_015774883.1">
    <property type="nucleotide sequence ID" value="NC_013173.1"/>
</dbReference>
<evidence type="ECO:0000313" key="10">
    <source>
        <dbReference type="EMBL" id="ACU90794.1"/>
    </source>
</evidence>
<gene>
    <name evidence="9" type="primary">bioA</name>
    <name evidence="10" type="ordered locus">Dbac_2718</name>
</gene>
<comment type="cofactor">
    <cofactor evidence="1 9">
        <name>pyridoxal 5'-phosphate</name>
        <dbReference type="ChEBI" id="CHEBI:597326"/>
    </cofactor>
</comment>
<feature type="binding site" evidence="9">
    <location>
        <position position="392"/>
    </location>
    <ligand>
        <name>substrate</name>
    </ligand>
</feature>
<proteinExistence type="inferred from homology"/>
<dbReference type="KEGG" id="dba:Dbac_2718"/>
<feature type="site" description="Participates in the substrate recognition with KAPA and in a stacking interaction with the adenine ring of SAM" evidence="9">
    <location>
        <position position="17"/>
    </location>
</feature>
<evidence type="ECO:0000256" key="6">
    <source>
        <dbReference type="ARBA" id="ARBA00022756"/>
    </source>
</evidence>
<dbReference type="Gene3D" id="3.40.640.10">
    <property type="entry name" value="Type I PLP-dependent aspartate aminotransferase-like (Major domain)"/>
    <property type="match status" value="1"/>
</dbReference>